<protein>
    <recommendedName>
        <fullName evidence="5">SMP-30/Gluconolactonase/LRE-like region domain-containing protein</fullName>
    </recommendedName>
</protein>
<evidence type="ECO:0000313" key="3">
    <source>
        <dbReference type="EMBL" id="OGD40634.1"/>
    </source>
</evidence>
<evidence type="ECO:0000256" key="1">
    <source>
        <dbReference type="SAM" id="Phobius"/>
    </source>
</evidence>
<feature type="chain" id="PRO_5009518212" description="SMP-30/Gluconolactonase/LRE-like region domain-containing protein" evidence="2">
    <location>
        <begin position="26"/>
        <end position="791"/>
    </location>
</feature>
<keyword evidence="2" id="KW-0732">Signal</keyword>
<dbReference type="PANTHER" id="PTHR47197:SF3">
    <property type="entry name" value="DIHYDRO-HEME D1 DEHYDROGENASE"/>
    <property type="match status" value="1"/>
</dbReference>
<dbReference type="InterPro" id="IPR011044">
    <property type="entry name" value="Quino_amine_DH_bsu"/>
</dbReference>
<accession>A0A1F5CCP1</accession>
<evidence type="ECO:0008006" key="5">
    <source>
        <dbReference type="Google" id="ProtNLM"/>
    </source>
</evidence>
<organism evidence="3 4">
    <name type="scientific">Candidatus Azambacteria bacterium RIFCSPLOWO2_02_FULL_44_14</name>
    <dbReference type="NCBI Taxonomy" id="1797306"/>
    <lineage>
        <taxon>Bacteria</taxon>
        <taxon>Candidatus Azamiibacteriota</taxon>
    </lineage>
</organism>
<proteinExistence type="predicted"/>
<dbReference type="EMBL" id="MEYV01000004">
    <property type="protein sequence ID" value="OGD40634.1"/>
    <property type="molecule type" value="Genomic_DNA"/>
</dbReference>
<dbReference type="InterPro" id="IPR031815">
    <property type="entry name" value="DUF5074"/>
</dbReference>
<dbReference type="SUPFAM" id="SSF51004">
    <property type="entry name" value="C-terminal (heme d1) domain of cytochrome cd1-nitrite reductase"/>
    <property type="match status" value="1"/>
</dbReference>
<reference evidence="3 4" key="1">
    <citation type="journal article" date="2016" name="Nat. Commun.">
        <title>Thousands of microbial genomes shed light on interconnected biogeochemical processes in an aquifer system.</title>
        <authorList>
            <person name="Anantharaman K."/>
            <person name="Brown C.T."/>
            <person name="Hug L.A."/>
            <person name="Sharon I."/>
            <person name="Castelle C.J."/>
            <person name="Probst A.J."/>
            <person name="Thomas B.C."/>
            <person name="Singh A."/>
            <person name="Wilkins M.J."/>
            <person name="Karaoz U."/>
            <person name="Brodie E.L."/>
            <person name="Williams K.H."/>
            <person name="Hubbard S.S."/>
            <person name="Banfield J.F."/>
        </authorList>
    </citation>
    <scope>NUCLEOTIDE SEQUENCE [LARGE SCALE GENOMIC DNA]</scope>
</reference>
<dbReference type="Gene3D" id="2.130.10.10">
    <property type="entry name" value="YVTN repeat-like/Quinoprotein amine dehydrogenase"/>
    <property type="match status" value="3"/>
</dbReference>
<feature type="transmembrane region" description="Helical" evidence="1">
    <location>
        <begin position="763"/>
        <end position="783"/>
    </location>
</feature>
<dbReference type="PANTHER" id="PTHR47197">
    <property type="entry name" value="PROTEIN NIRF"/>
    <property type="match status" value="1"/>
</dbReference>
<keyword evidence="1" id="KW-0472">Membrane</keyword>
<dbReference type="SUPFAM" id="SSF50969">
    <property type="entry name" value="YVTN repeat-like/Quinoprotein amine dehydrogenase"/>
    <property type="match status" value="1"/>
</dbReference>
<feature type="signal peptide" evidence="2">
    <location>
        <begin position="1"/>
        <end position="25"/>
    </location>
</feature>
<sequence>MSRKLFAIFGLFTLAAILLPASVLAQQQSAACGEASTTFEYPSKIIFNQANGYLYTFSETGLLTVLKESDLSVVKKFQAAKGFAKDFALNSKTGLLFILDNKPAKIRVYDATTSEAKWTLDISEAKPTELFQINVDEAANKLYVLDRTGSRFIVIDLNKKGVIEEGFIKEYKISYASAFWTNSKAQKVYFRSQGINGIQELDLKTGKLTDIPTGPLPQDLAIDTVNNRVLVVDSQARNLVAIDAATRKIFKTIDLKLIGAPRFVAVSEKLNMAVATCYTNNAAFYNLKTLDLLKHVVLPENSQPERTFFDEEGKLAYIPNFVSNVISVIDLNNFSTVRNVPTGILHDPIYFRHNFLMKEGLVTSSGNFYLTYPYSHNISRLTPEGKMTFVGGFSKDDPLLNHCPADKPIFAYPVFMDFNQDQSKFYVANRGRFVTVIDAAKDEPVRKIDLSGAATYVKYNDKLDRIFVSRMADNKISIIDAKKDKIIGEIETGVRPRQIISNTTNGDTYVLTALGNAITVIHPDLSTSEIKLDSEPLNGKYDASTDKLFISTFNSAFVVDGKDNKILKTLPELRNSNVFNAGNKIVFNNSFANYFTVVDPASLEIKKVDFANPFYIAYYELAKKVYVIDLYDTKIGVFDAEFKPLGMIDSFNIAKNFGTTFLAASDKYIYRMDDPNSIVQIIDPATDKVIGNFPLVSGRYVSGSSVTPPISAFLVDKKSEKLYLSNAPLPQVMVFYFADINKFASKIIGGSFEMPLFELLLRYWWVGLIALAVVAFSVYYFLFRKKENELV</sequence>
<dbReference type="AlphaFoldDB" id="A0A1F5CCP1"/>
<evidence type="ECO:0000256" key="2">
    <source>
        <dbReference type="SAM" id="SignalP"/>
    </source>
</evidence>
<dbReference type="Pfam" id="PF16819">
    <property type="entry name" value="DUF5074"/>
    <property type="match status" value="1"/>
</dbReference>
<dbReference type="Proteomes" id="UP000177197">
    <property type="component" value="Unassembled WGS sequence"/>
</dbReference>
<dbReference type="InterPro" id="IPR015943">
    <property type="entry name" value="WD40/YVTN_repeat-like_dom_sf"/>
</dbReference>
<comment type="caution">
    <text evidence="3">The sequence shown here is derived from an EMBL/GenBank/DDBJ whole genome shotgun (WGS) entry which is preliminary data.</text>
</comment>
<gene>
    <name evidence="3" type="ORF">A3I30_01275</name>
</gene>
<keyword evidence="1" id="KW-0812">Transmembrane</keyword>
<dbReference type="InterPro" id="IPR011048">
    <property type="entry name" value="Haem_d1_sf"/>
</dbReference>
<evidence type="ECO:0000313" key="4">
    <source>
        <dbReference type="Proteomes" id="UP000177197"/>
    </source>
</evidence>
<dbReference type="SUPFAM" id="SSF63825">
    <property type="entry name" value="YWTD domain"/>
    <property type="match status" value="1"/>
</dbReference>
<name>A0A1F5CCP1_9BACT</name>
<keyword evidence="1" id="KW-1133">Transmembrane helix</keyword>
<dbReference type="InterPro" id="IPR051200">
    <property type="entry name" value="Host-pathogen_enzymatic-act"/>
</dbReference>